<evidence type="ECO:0000256" key="5">
    <source>
        <dbReference type="ARBA" id="ARBA00023002"/>
    </source>
</evidence>
<dbReference type="PANTHER" id="PTHR43716">
    <property type="entry name" value="D-2-HYDROXYGLUTARATE DEHYDROGENASE, MITOCHONDRIAL"/>
    <property type="match status" value="1"/>
</dbReference>
<evidence type="ECO:0000256" key="2">
    <source>
        <dbReference type="ARBA" id="ARBA00008000"/>
    </source>
</evidence>
<dbReference type="InterPro" id="IPR016171">
    <property type="entry name" value="Vanillyl_alc_oxidase_C-sub2"/>
</dbReference>
<keyword evidence="5" id="KW-0560">Oxidoreductase</keyword>
<dbReference type="InterPro" id="IPR016164">
    <property type="entry name" value="FAD-linked_Oxase-like_C"/>
</dbReference>
<dbReference type="InterPro" id="IPR016166">
    <property type="entry name" value="FAD-bd_PCMH"/>
</dbReference>
<gene>
    <name evidence="8" type="ORF">MVEN_01897700</name>
</gene>
<dbReference type="Gene3D" id="3.30.70.2190">
    <property type="match status" value="1"/>
</dbReference>
<dbReference type="Gene3D" id="3.30.465.10">
    <property type="match status" value="1"/>
</dbReference>
<dbReference type="PROSITE" id="PS51387">
    <property type="entry name" value="FAD_PCMH"/>
    <property type="match status" value="1"/>
</dbReference>
<keyword evidence="4" id="KW-0274">FAD</keyword>
<evidence type="ECO:0000256" key="3">
    <source>
        <dbReference type="ARBA" id="ARBA00022630"/>
    </source>
</evidence>
<dbReference type="FunFam" id="3.30.43.10:FF:000011">
    <property type="entry name" value="D-lactate dehydrogenase (Cytochrome)"/>
    <property type="match status" value="1"/>
</dbReference>
<dbReference type="SUPFAM" id="SSF56176">
    <property type="entry name" value="FAD-binding/transporter-associated domain-like"/>
    <property type="match status" value="1"/>
</dbReference>
<dbReference type="FunFam" id="1.10.45.10:FF:000001">
    <property type="entry name" value="D-lactate dehydrogenase mitochondrial"/>
    <property type="match status" value="1"/>
</dbReference>
<dbReference type="InterPro" id="IPR004113">
    <property type="entry name" value="FAD-bd_oxidored_4_C"/>
</dbReference>
<keyword evidence="3" id="KW-0285">Flavoprotein</keyword>
<name>A0A8H6XEW0_9AGAR</name>
<dbReference type="GO" id="GO:0005739">
    <property type="term" value="C:mitochondrion"/>
    <property type="evidence" value="ECO:0007669"/>
    <property type="project" value="TreeGrafter"/>
</dbReference>
<comment type="cofactor">
    <cofactor evidence="1">
        <name>FAD</name>
        <dbReference type="ChEBI" id="CHEBI:57692"/>
    </cofactor>
</comment>
<sequence>MLRLVRHGLRWRRPYSSIAASDIDHFRTILPPHAILSTLSPSTLNPSELDPYNNDWMGKYRGRATTVLKPKTTQQVSDIVRWCASRDIPIVPQGGNTGLVGGSVPLRDELVISLANMNSVRSFDPVSGILVADAGCILQSLTDYVAPHNHIMPIDLGAKGSCHIGGNVATNAGGLRLLRYGSLHGSVLGLEVVLPDGTILDQLTTLRKDNTGYDLKQLFIGAEGTLGIITAVSILTPPSPQASNNVILALPHFDNVQPLYRAVKRQLSEILSAFEYIDRTAYDLAVKHGQGRALSDEEVDGAACFVLVETSGGRREHDEEKLTDLLSTLRSSPSLWALREGVTEAVSKEGKAYKYDISIPLASFKTVVDTTREHLRSKGLLGEHAVKHVMGYGHVGDGNLHLNIVAAAYTQEIQDALEPFVYELVGKSLVQTWHQKLNTYVRCAASYRGSVSAEHGIGAMKTHALHYSKDDVSIEWMKKIKALFDPKGIMNPGKVLE</sequence>
<evidence type="ECO:0000256" key="4">
    <source>
        <dbReference type="ARBA" id="ARBA00022827"/>
    </source>
</evidence>
<dbReference type="InterPro" id="IPR006094">
    <property type="entry name" value="Oxid_FAD_bind_N"/>
</dbReference>
<dbReference type="Proteomes" id="UP000620124">
    <property type="component" value="Unassembled WGS sequence"/>
</dbReference>
<dbReference type="Pfam" id="PF02913">
    <property type="entry name" value="FAD-oxidase_C"/>
    <property type="match status" value="1"/>
</dbReference>
<dbReference type="InterPro" id="IPR016167">
    <property type="entry name" value="FAD-bd_PCMH_sub1"/>
</dbReference>
<accession>A0A8H6XEW0</accession>
<comment type="similarity">
    <text evidence="2">Belongs to the FAD-binding oxidoreductase/transferase type 4 family.</text>
</comment>
<reference evidence="8" key="1">
    <citation type="submission" date="2020-05" db="EMBL/GenBank/DDBJ databases">
        <title>Mycena genomes resolve the evolution of fungal bioluminescence.</title>
        <authorList>
            <person name="Tsai I.J."/>
        </authorList>
    </citation>
    <scope>NUCLEOTIDE SEQUENCE</scope>
    <source>
        <strain evidence="8">CCC161011</strain>
    </source>
</reference>
<dbReference type="EMBL" id="JACAZI010000019">
    <property type="protein sequence ID" value="KAF7339812.1"/>
    <property type="molecule type" value="Genomic_DNA"/>
</dbReference>
<evidence type="ECO:0000256" key="1">
    <source>
        <dbReference type="ARBA" id="ARBA00001974"/>
    </source>
</evidence>
<proteinExistence type="inferred from homology"/>
<comment type="caution">
    <text evidence="8">The sequence shown here is derived from an EMBL/GenBank/DDBJ whole genome shotgun (WGS) entry which is preliminary data.</text>
</comment>
<dbReference type="FunFam" id="3.30.465.10:FF:000053">
    <property type="entry name" value="D-lactate dehydrogenase (Cytochrome), putative"/>
    <property type="match status" value="1"/>
</dbReference>
<evidence type="ECO:0000313" key="8">
    <source>
        <dbReference type="EMBL" id="KAF7339812.1"/>
    </source>
</evidence>
<dbReference type="OrthoDB" id="5332616at2759"/>
<dbReference type="GO" id="GO:0004458">
    <property type="term" value="F:D-lactate dehydrogenase (cytochrome) activity"/>
    <property type="evidence" value="ECO:0007669"/>
    <property type="project" value="UniProtKB-EC"/>
</dbReference>
<protein>
    <submittedName>
        <fullName evidence="8">Actin interacting protein 2</fullName>
    </submittedName>
</protein>
<evidence type="ECO:0000259" key="7">
    <source>
        <dbReference type="PROSITE" id="PS51387"/>
    </source>
</evidence>
<comment type="catalytic activity">
    <reaction evidence="6">
        <text>(R)-lactate + 2 Fe(III)-[cytochrome c] = 2 Fe(II)-[cytochrome c] + pyruvate + 2 H(+)</text>
        <dbReference type="Rhea" id="RHEA:13521"/>
        <dbReference type="Rhea" id="RHEA-COMP:10350"/>
        <dbReference type="Rhea" id="RHEA-COMP:14399"/>
        <dbReference type="ChEBI" id="CHEBI:15361"/>
        <dbReference type="ChEBI" id="CHEBI:15378"/>
        <dbReference type="ChEBI" id="CHEBI:16004"/>
        <dbReference type="ChEBI" id="CHEBI:29033"/>
        <dbReference type="ChEBI" id="CHEBI:29034"/>
        <dbReference type="EC" id="1.1.2.4"/>
    </reaction>
</comment>
<dbReference type="SUPFAM" id="SSF55103">
    <property type="entry name" value="FAD-linked oxidases, C-terminal domain"/>
    <property type="match status" value="1"/>
</dbReference>
<dbReference type="Gene3D" id="3.30.43.10">
    <property type="entry name" value="Uridine Diphospho-n-acetylenolpyruvylglucosamine Reductase, domain 2"/>
    <property type="match status" value="1"/>
</dbReference>
<dbReference type="InterPro" id="IPR051264">
    <property type="entry name" value="FAD-oxidored/transferase_4"/>
</dbReference>
<dbReference type="InterPro" id="IPR036318">
    <property type="entry name" value="FAD-bd_PCMH-like_sf"/>
</dbReference>
<evidence type="ECO:0000313" key="9">
    <source>
        <dbReference type="Proteomes" id="UP000620124"/>
    </source>
</evidence>
<dbReference type="InterPro" id="IPR016169">
    <property type="entry name" value="FAD-bd_PCMH_sub2"/>
</dbReference>
<keyword evidence="9" id="KW-1185">Reference proteome</keyword>
<dbReference type="PANTHER" id="PTHR43716:SF1">
    <property type="entry name" value="D-2-HYDROXYGLUTARATE DEHYDROGENASE, MITOCHONDRIAL"/>
    <property type="match status" value="1"/>
</dbReference>
<dbReference type="Pfam" id="PF01565">
    <property type="entry name" value="FAD_binding_4"/>
    <property type="match status" value="1"/>
</dbReference>
<evidence type="ECO:0000256" key="6">
    <source>
        <dbReference type="ARBA" id="ARBA00051436"/>
    </source>
</evidence>
<dbReference type="Gene3D" id="1.10.45.10">
    <property type="entry name" value="Vanillyl-alcohol Oxidase, Chain A, domain 4"/>
    <property type="match status" value="1"/>
</dbReference>
<feature type="domain" description="FAD-binding PCMH-type" evidence="7">
    <location>
        <begin position="60"/>
        <end position="239"/>
    </location>
</feature>
<organism evidence="8 9">
    <name type="scientific">Mycena venus</name>
    <dbReference type="NCBI Taxonomy" id="2733690"/>
    <lineage>
        <taxon>Eukaryota</taxon>
        <taxon>Fungi</taxon>
        <taxon>Dikarya</taxon>
        <taxon>Basidiomycota</taxon>
        <taxon>Agaricomycotina</taxon>
        <taxon>Agaricomycetes</taxon>
        <taxon>Agaricomycetidae</taxon>
        <taxon>Agaricales</taxon>
        <taxon>Marasmiineae</taxon>
        <taxon>Mycenaceae</taxon>
        <taxon>Mycena</taxon>
    </lineage>
</organism>
<dbReference type="AlphaFoldDB" id="A0A8H6XEW0"/>
<dbReference type="GO" id="GO:0071949">
    <property type="term" value="F:FAD binding"/>
    <property type="evidence" value="ECO:0007669"/>
    <property type="project" value="InterPro"/>
</dbReference>
<dbReference type="Gene3D" id="3.30.70.2740">
    <property type="match status" value="1"/>
</dbReference>